<dbReference type="CDD" id="cd06674">
    <property type="entry name" value="PDZ11_MUPP1-PDZ9_PATJ-like"/>
    <property type="match status" value="1"/>
</dbReference>
<dbReference type="CDD" id="cd06676">
    <property type="entry name" value="PDZ13_MUPP1-like"/>
    <property type="match status" value="1"/>
</dbReference>
<dbReference type="InterPro" id="IPR036034">
    <property type="entry name" value="PDZ_sf"/>
</dbReference>
<dbReference type="PANTHER" id="PTHR19964:SF92">
    <property type="entry name" value="PATJ HOMOLOG"/>
    <property type="match status" value="1"/>
</dbReference>
<dbReference type="Pfam" id="PF00595">
    <property type="entry name" value="PDZ"/>
    <property type="match status" value="13"/>
</dbReference>
<feature type="domain" description="PDZ" evidence="2">
    <location>
        <begin position="627"/>
        <end position="705"/>
    </location>
</feature>
<evidence type="ECO:0000259" key="3">
    <source>
        <dbReference type="PROSITE" id="PS51022"/>
    </source>
</evidence>
<dbReference type="CDD" id="cd06791">
    <property type="entry name" value="PDZ3_MUPP1-like"/>
    <property type="match status" value="1"/>
</dbReference>
<feature type="domain" description="PDZ" evidence="2">
    <location>
        <begin position="372"/>
        <end position="460"/>
    </location>
</feature>
<dbReference type="GeneID" id="100215877"/>
<evidence type="ECO:0000313" key="5">
    <source>
        <dbReference type="RefSeq" id="XP_065657579.1"/>
    </source>
</evidence>
<proteinExistence type="predicted"/>
<dbReference type="InterPro" id="IPR036892">
    <property type="entry name" value="L27_dom_sf"/>
</dbReference>
<dbReference type="InterPro" id="IPR051342">
    <property type="entry name" value="PDZ_scaffold"/>
</dbReference>
<dbReference type="PANTHER" id="PTHR19964">
    <property type="entry name" value="MULTIPLE PDZ DOMAIN PROTEIN"/>
    <property type="match status" value="1"/>
</dbReference>
<feature type="domain" description="PDZ" evidence="2">
    <location>
        <begin position="1304"/>
        <end position="1387"/>
    </location>
</feature>
<feature type="domain" description="PDZ" evidence="2">
    <location>
        <begin position="269"/>
        <end position="349"/>
    </location>
</feature>
<feature type="domain" description="PDZ" evidence="2">
    <location>
        <begin position="510"/>
        <end position="598"/>
    </location>
</feature>
<dbReference type="CDD" id="cd06673">
    <property type="entry name" value="PDZ10_MUPP1-PDZ8_PATJ-like"/>
    <property type="match status" value="1"/>
</dbReference>
<feature type="domain" description="PDZ" evidence="2">
    <location>
        <begin position="769"/>
        <end position="850"/>
    </location>
</feature>
<evidence type="ECO:0000256" key="1">
    <source>
        <dbReference type="ARBA" id="ARBA00022553"/>
    </source>
</evidence>
<feature type="domain" description="PDZ" evidence="2">
    <location>
        <begin position="145"/>
        <end position="232"/>
    </location>
</feature>
<name>A0ABM4C7J2_HYDVU</name>
<dbReference type="CDD" id="cd06668">
    <property type="entry name" value="PDZ4_MUPP1-like"/>
    <property type="match status" value="1"/>
</dbReference>
<dbReference type="PROSITE" id="PS51022">
    <property type="entry name" value="L27"/>
    <property type="match status" value="1"/>
</dbReference>
<dbReference type="InterPro" id="IPR001478">
    <property type="entry name" value="PDZ"/>
</dbReference>
<feature type="domain" description="PDZ" evidence="2">
    <location>
        <begin position="907"/>
        <end position="996"/>
    </location>
</feature>
<feature type="domain" description="PDZ" evidence="2">
    <location>
        <begin position="1645"/>
        <end position="1730"/>
    </location>
</feature>
<organism evidence="4 5">
    <name type="scientific">Hydra vulgaris</name>
    <name type="common">Hydra</name>
    <name type="synonym">Hydra attenuata</name>
    <dbReference type="NCBI Taxonomy" id="6087"/>
    <lineage>
        <taxon>Eukaryota</taxon>
        <taxon>Metazoa</taxon>
        <taxon>Cnidaria</taxon>
        <taxon>Hydrozoa</taxon>
        <taxon>Hydroidolina</taxon>
        <taxon>Anthoathecata</taxon>
        <taxon>Aplanulata</taxon>
        <taxon>Hydridae</taxon>
        <taxon>Hydra</taxon>
    </lineage>
</organism>
<dbReference type="CDD" id="cd06671">
    <property type="entry name" value="PDZ7_MUPP1-PD6_PATJ-like"/>
    <property type="match status" value="1"/>
</dbReference>
<feature type="domain" description="PDZ" evidence="2">
    <location>
        <begin position="1400"/>
        <end position="1481"/>
    </location>
</feature>
<feature type="domain" description="PDZ" evidence="2">
    <location>
        <begin position="1151"/>
        <end position="1236"/>
    </location>
</feature>
<reference evidence="5" key="1">
    <citation type="submission" date="2025-08" db="UniProtKB">
        <authorList>
            <consortium name="RefSeq"/>
        </authorList>
    </citation>
    <scope>IDENTIFICATION</scope>
</reference>
<dbReference type="InterPro" id="IPR004172">
    <property type="entry name" value="L27_dom"/>
</dbReference>
<feature type="domain" description="PDZ" evidence="2">
    <location>
        <begin position="1522"/>
        <end position="1600"/>
    </location>
</feature>
<keyword evidence="4" id="KW-1185">Reference proteome</keyword>
<gene>
    <name evidence="5" type="primary">LOC100215877</name>
</gene>
<evidence type="ECO:0000313" key="4">
    <source>
        <dbReference type="Proteomes" id="UP001652625"/>
    </source>
</evidence>
<dbReference type="CDD" id="cd06669">
    <property type="entry name" value="PDZ5_MUPP1-like"/>
    <property type="match status" value="1"/>
</dbReference>
<dbReference type="CDD" id="cd00136">
    <property type="entry name" value="PDZ_canonical"/>
    <property type="match status" value="2"/>
</dbReference>
<protein>
    <submittedName>
        <fullName evidence="5">Multiple PDZ domain protein isoform X3</fullName>
    </submittedName>
</protein>
<dbReference type="RefSeq" id="XP_065657579.1">
    <property type="nucleotide sequence ID" value="XM_065801507.1"/>
</dbReference>
<keyword evidence="1" id="KW-0597">Phosphoprotein</keyword>
<accession>A0ABM4C7J2</accession>
<evidence type="ECO:0000259" key="2">
    <source>
        <dbReference type="PROSITE" id="PS50106"/>
    </source>
</evidence>
<feature type="domain" description="PDZ" evidence="2">
    <location>
        <begin position="1040"/>
        <end position="1123"/>
    </location>
</feature>
<dbReference type="SMART" id="SM00228">
    <property type="entry name" value="PDZ"/>
    <property type="match status" value="13"/>
</dbReference>
<dbReference type="CDD" id="cd06667">
    <property type="entry name" value="PDZ2_MUPP1-like"/>
    <property type="match status" value="1"/>
</dbReference>
<feature type="domain" description="L27" evidence="3">
    <location>
        <begin position="5"/>
        <end position="65"/>
    </location>
</feature>
<dbReference type="CDD" id="cd06689">
    <property type="entry name" value="PDZ1_MUPP1-like"/>
    <property type="match status" value="1"/>
</dbReference>
<dbReference type="SUPFAM" id="SSF101288">
    <property type="entry name" value="L27 domain"/>
    <property type="match status" value="1"/>
</dbReference>
<dbReference type="SUPFAM" id="SSF50156">
    <property type="entry name" value="PDZ domain-like"/>
    <property type="match status" value="13"/>
</dbReference>
<dbReference type="PROSITE" id="PS50106">
    <property type="entry name" value="PDZ"/>
    <property type="match status" value="13"/>
</dbReference>
<sequence>MSQTLLEGTSQVCDILERFRHNLKSEGNYEHDKDLADMISMLDSPLFKQIVTVHDSLNELNRKFQTTRDISINDFDFSPTGELIWNRKRNDSFDGRFLKINDVQDYDASNDTDFDDSILVDSDYYNDKYFVNGVLLAGYGRHIETIKLEKPNFGGLGFSVVGLKSENRGELGIFVQNLQLGGIAERDGRLQVSDQILAINGKLVDTATSHQEAISFLQQIKGTIEIVIARGDSQSLNMLPENDQSLFNYVPEAPSPNKTPGNNMQEVLTINLYNDGSGLGFGIVGSKNSGVIVRSIVPGGVADRDGHLRSGDQILQINDESLAGLGSDNVANIIRKAGKHVKLVIARDMSEEEESQDLSDEKTMWRDMETFEIQLLKNEKGLGIQIAVYVDNGVASDKLSSIFIQKITEGSAAAQDGRLRINDQILRVDNKDLHGMNYMEAIEVMRNTDKLVNLVIARERRRLSEGLSEDDLSIAFANSYLFDEDLSPEEENEIETKYKALLGNDLQIQVAQFSKFKDSPALGISVEGSTEHQAGVSMRHRIHSVFPDGPVGKTNRVFPGDFLIEVNGIVVLELSHLEVVTLIQSLPEHIRLVVARYNEGRQNVDDDVEETNEITGVNSKFSNEITYIQLEKQDAGLGFSILDYQDPMTSSKTAIIIKNVVPGGAAHVNGVLEPGDQLVSVNGVRFDNVSLDTAVQILKSAPKGIVSIGVLKKQKEFSVKSDLNKLKNEAVASIVSNKSIQNTTETSDFRHSEVVNESAPSINDEGIITIHIVNDSAGIGISLGDDPDGHGCPVKGIIESGSVKQNGNIQINDRIVSICGENLRQQSSQHARSVLQKASMQEKIVISYLPASKVLQLQSLDNKKIETREIDQKLKEITPPVIKSPPPNFFQAPPPLHYSNIFQEPRTVEIKRDIEYGLGISIVGGRQDENGQRLHGIYIKNVLENAPASVGASSLLTGDQILEVNGINLVNATHEEAVAAIKNAPDPVKFVVQRLRSPSPPAERKNQINEDQPILTDIYGEEIDQNKLNLYSNIDGPIFTVNLIKGKLGIGLSIAGGKGAESNHIFVIDVKPGGPADVDGRIQRGDELLEVNDVKVQGLSHQDASNILRKAETTAKLLLGRPNDPSQFNTLFPSEKIPVPNKMKTICVEQTIVLNKANAGLGFAIGEGRRSSDGQAGIFIRNITEGGTAFKDGRLSVGDQLLFINSHSLRGLSQSQAVSRIRDSEGEVVLQVSREIEVPLDDDKNITKTDSEQASTETENFSSNLASFSPHLPVISSPIRVLDSVNELEEVLAKNPIILGNPTSIQINKVDKGLGISIVGGVDTPLVDVFIVEIFSDGAAFEDNRLWSGDQILKVNEYDMRGITHDMAVNALCSDVAIMRLVVLRSDEISKDPNSFDYFTVCIEKPSIGGLGLTIVGRNETGVFISDVVKGSIADLCGKLAHGDEILSINGEDLRSTSQEKAAAMLKRVQGSVTLEVSRLKGVSSRDHTKPDKNLPAGYDKSIESLIPCIPGGFKQTGDGHLIEFYRSAKEPLGMSLTPGPNGVISVSYIQPGSVAGRTHLRIGDRLIKINDYTVQDISTAQSMLADLRGRVVLSISRPIIGKGHPAATLTTVNQENESLEAKPSNLNSSTGSNDSIIFKPHIKSIELERGSEGLGFSIVGGCGSPHGNLPIYVKTVFEKGAAAKDTRLKRGDQILDVNGISLEGVTHDVAVNILKKSKGSIKLTVLSSS</sequence>
<dbReference type="CDD" id="cd06670">
    <property type="entry name" value="PDZ6_MUPP1-like"/>
    <property type="match status" value="1"/>
</dbReference>
<dbReference type="Proteomes" id="UP001652625">
    <property type="component" value="Chromosome 07"/>
</dbReference>
<dbReference type="Gene3D" id="1.10.287.650">
    <property type="entry name" value="L27 domain"/>
    <property type="match status" value="1"/>
</dbReference>
<dbReference type="Gene3D" id="2.30.42.10">
    <property type="match status" value="13"/>
</dbReference>